<feature type="compositionally biased region" description="Basic residues" evidence="1">
    <location>
        <begin position="17"/>
        <end position="32"/>
    </location>
</feature>
<keyword evidence="3" id="KW-1185">Reference proteome</keyword>
<organism evidence="2 3">
    <name type="scientific">Acuticoccus sediminis</name>
    <dbReference type="NCBI Taxonomy" id="2184697"/>
    <lineage>
        <taxon>Bacteria</taxon>
        <taxon>Pseudomonadati</taxon>
        <taxon>Pseudomonadota</taxon>
        <taxon>Alphaproteobacteria</taxon>
        <taxon>Hyphomicrobiales</taxon>
        <taxon>Amorphaceae</taxon>
        <taxon>Acuticoccus</taxon>
    </lineage>
</organism>
<proteinExistence type="predicted"/>
<evidence type="ECO:0000313" key="2">
    <source>
        <dbReference type="EMBL" id="RAI01595.1"/>
    </source>
</evidence>
<feature type="compositionally biased region" description="Basic and acidic residues" evidence="1">
    <location>
        <begin position="33"/>
        <end position="42"/>
    </location>
</feature>
<dbReference type="EMBL" id="QHHQ01000002">
    <property type="protein sequence ID" value="RAI01595.1"/>
    <property type="molecule type" value="Genomic_DNA"/>
</dbReference>
<feature type="compositionally biased region" description="Basic and acidic residues" evidence="1">
    <location>
        <begin position="1"/>
        <end position="10"/>
    </location>
</feature>
<evidence type="ECO:0000313" key="3">
    <source>
        <dbReference type="Proteomes" id="UP000249590"/>
    </source>
</evidence>
<feature type="region of interest" description="Disordered" evidence="1">
    <location>
        <begin position="1"/>
        <end position="50"/>
    </location>
</feature>
<evidence type="ECO:0000256" key="1">
    <source>
        <dbReference type="SAM" id="MobiDB-lite"/>
    </source>
</evidence>
<name>A0A8B2NNY1_9HYPH</name>
<reference evidence="2 3" key="1">
    <citation type="submission" date="2018-05" db="EMBL/GenBank/DDBJ databases">
        <title>Acuticoccus sediminis sp. nov., isolated from deep-sea sediment of Indian Ocean.</title>
        <authorList>
            <person name="Liu X."/>
            <person name="Lai Q."/>
            <person name="Du Y."/>
            <person name="Sun F."/>
            <person name="Zhang X."/>
            <person name="Wang S."/>
            <person name="Shao Z."/>
        </authorList>
    </citation>
    <scope>NUCLEOTIDE SEQUENCE [LARGE SCALE GENOMIC DNA]</scope>
    <source>
        <strain evidence="2 3">PTG4-2</strain>
    </source>
</reference>
<dbReference type="Proteomes" id="UP000249590">
    <property type="component" value="Unassembled WGS sequence"/>
</dbReference>
<sequence>MADRRIRARSDAAAGRATRRGRRPAARKRRRWTPREERRTPDARPVPRAATASCVAFPTSSWSKSAPSLPALDRFQICRLL</sequence>
<dbReference type="AlphaFoldDB" id="A0A8B2NNY1"/>
<comment type="caution">
    <text evidence="2">The sequence shown here is derived from an EMBL/GenBank/DDBJ whole genome shotgun (WGS) entry which is preliminary data.</text>
</comment>
<accession>A0A8B2NNY1</accession>
<gene>
    <name evidence="2" type="ORF">DLJ53_09230</name>
</gene>
<protein>
    <submittedName>
        <fullName evidence="2">Uncharacterized protein</fullName>
    </submittedName>
</protein>